<dbReference type="Proteomes" id="UP001497623">
    <property type="component" value="Unassembled WGS sequence"/>
</dbReference>
<accession>A0AAV2RXD8</accession>
<proteinExistence type="predicted"/>
<evidence type="ECO:0000259" key="1">
    <source>
        <dbReference type="PROSITE" id="PS50878"/>
    </source>
</evidence>
<dbReference type="PANTHER" id="PTHR33050:SF7">
    <property type="entry name" value="RIBONUCLEASE H"/>
    <property type="match status" value="1"/>
</dbReference>
<dbReference type="AlphaFoldDB" id="A0AAV2RXD8"/>
<keyword evidence="3" id="KW-1185">Reference proteome</keyword>
<name>A0AAV2RXD8_MEGNR</name>
<evidence type="ECO:0000313" key="2">
    <source>
        <dbReference type="EMBL" id="CAL4145885.1"/>
    </source>
</evidence>
<dbReference type="PANTHER" id="PTHR33050">
    <property type="entry name" value="REVERSE TRANSCRIPTASE DOMAIN-CONTAINING PROTEIN"/>
    <property type="match status" value="1"/>
</dbReference>
<dbReference type="InterPro" id="IPR000477">
    <property type="entry name" value="RT_dom"/>
</dbReference>
<dbReference type="PROSITE" id="PS50878">
    <property type="entry name" value="RT_POL"/>
    <property type="match status" value="1"/>
</dbReference>
<dbReference type="SUPFAM" id="SSF56672">
    <property type="entry name" value="DNA/RNA polymerases"/>
    <property type="match status" value="1"/>
</dbReference>
<feature type="domain" description="Reverse transcriptase" evidence="1">
    <location>
        <begin position="20"/>
        <end position="173"/>
    </location>
</feature>
<organism evidence="2 3">
    <name type="scientific">Meganyctiphanes norvegica</name>
    <name type="common">Northern krill</name>
    <name type="synonym">Thysanopoda norvegica</name>
    <dbReference type="NCBI Taxonomy" id="48144"/>
    <lineage>
        <taxon>Eukaryota</taxon>
        <taxon>Metazoa</taxon>
        <taxon>Ecdysozoa</taxon>
        <taxon>Arthropoda</taxon>
        <taxon>Crustacea</taxon>
        <taxon>Multicrustacea</taxon>
        <taxon>Malacostraca</taxon>
        <taxon>Eumalacostraca</taxon>
        <taxon>Eucarida</taxon>
        <taxon>Euphausiacea</taxon>
        <taxon>Euphausiidae</taxon>
        <taxon>Meganyctiphanes</taxon>
    </lineage>
</organism>
<dbReference type="GO" id="GO:0071897">
    <property type="term" value="P:DNA biosynthetic process"/>
    <property type="evidence" value="ECO:0007669"/>
    <property type="project" value="UniProtKB-ARBA"/>
</dbReference>
<protein>
    <recommendedName>
        <fullName evidence="1">Reverse transcriptase domain-containing protein</fullName>
    </recommendedName>
</protein>
<dbReference type="InterPro" id="IPR043502">
    <property type="entry name" value="DNA/RNA_pol_sf"/>
</dbReference>
<dbReference type="InterPro" id="IPR043128">
    <property type="entry name" value="Rev_trsase/Diguanyl_cyclase"/>
</dbReference>
<comment type="caution">
    <text evidence="2">The sequence shown here is derived from an EMBL/GenBank/DDBJ whole genome shotgun (WGS) entry which is preliminary data.</text>
</comment>
<reference evidence="2 3" key="1">
    <citation type="submission" date="2024-05" db="EMBL/GenBank/DDBJ databases">
        <authorList>
            <person name="Wallberg A."/>
        </authorList>
    </citation>
    <scope>NUCLEOTIDE SEQUENCE [LARGE SCALE GENOMIC DNA]</scope>
</reference>
<evidence type="ECO:0000313" key="3">
    <source>
        <dbReference type="Proteomes" id="UP001497623"/>
    </source>
</evidence>
<sequence length="173" mass="19746">MSASAFSVTAKKVSDLLLQGALIIVSPSSDQYISHIFPVPKKTPGEFRIIFDLSILNLFIRKISFRMDNYHTIIAQICRGDFFISIDLSDAYHSIALHPWFRRYMTFIFDNVYYQYTCLPQGLTSSPRIFTKIMKVVLTHLRSYAIKIAAWLDDFLLSASSASFGFFPGFICS</sequence>
<dbReference type="InterPro" id="IPR052055">
    <property type="entry name" value="Hepadnavirus_pol/RT"/>
</dbReference>
<dbReference type="EMBL" id="CAXKWB010035107">
    <property type="protein sequence ID" value="CAL4145885.1"/>
    <property type="molecule type" value="Genomic_DNA"/>
</dbReference>
<dbReference type="Gene3D" id="3.30.70.270">
    <property type="match status" value="1"/>
</dbReference>
<dbReference type="Pfam" id="PF00078">
    <property type="entry name" value="RVT_1"/>
    <property type="match status" value="1"/>
</dbReference>
<dbReference type="Gene3D" id="3.10.10.10">
    <property type="entry name" value="HIV Type 1 Reverse Transcriptase, subunit A, domain 1"/>
    <property type="match status" value="1"/>
</dbReference>
<gene>
    <name evidence="2" type="ORF">MNOR_LOCUS29787</name>
</gene>